<feature type="domain" description="UDP-glucose/GDP-mannose dehydrogenase C-terminal" evidence="2">
    <location>
        <begin position="70"/>
        <end position="193"/>
    </location>
</feature>
<reference evidence="3" key="1">
    <citation type="journal article" date="2014" name="Front. Microbiol.">
        <title>High frequency of phylogenetically diverse reductive dehalogenase-homologous genes in deep subseafloor sedimentary metagenomes.</title>
        <authorList>
            <person name="Kawai M."/>
            <person name="Futagami T."/>
            <person name="Toyoda A."/>
            <person name="Takaki Y."/>
            <person name="Nishi S."/>
            <person name="Hori S."/>
            <person name="Arai W."/>
            <person name="Tsubouchi T."/>
            <person name="Morono Y."/>
            <person name="Uchiyama I."/>
            <person name="Ito T."/>
            <person name="Fujiyama A."/>
            <person name="Inagaki F."/>
            <person name="Takami H."/>
        </authorList>
    </citation>
    <scope>NUCLEOTIDE SEQUENCE</scope>
    <source>
        <strain evidence="3">Expedition CK06-06</strain>
    </source>
</reference>
<dbReference type="GO" id="GO:0051287">
    <property type="term" value="F:NAD binding"/>
    <property type="evidence" value="ECO:0007669"/>
    <property type="project" value="InterPro"/>
</dbReference>
<dbReference type="GO" id="GO:0016616">
    <property type="term" value="F:oxidoreductase activity, acting on the CH-OH group of donors, NAD or NADP as acceptor"/>
    <property type="evidence" value="ECO:0007669"/>
    <property type="project" value="InterPro"/>
</dbReference>
<evidence type="ECO:0000313" key="3">
    <source>
        <dbReference type="EMBL" id="GAH58881.1"/>
    </source>
</evidence>
<dbReference type="SUPFAM" id="SSF52413">
    <property type="entry name" value="UDP-glucose/GDP-mannose dehydrogenase C-terminal domain"/>
    <property type="match status" value="1"/>
</dbReference>
<proteinExistence type="inferred from homology"/>
<accession>X1GLU4</accession>
<dbReference type="EMBL" id="BARU01025264">
    <property type="protein sequence ID" value="GAH58881.1"/>
    <property type="molecule type" value="Genomic_DNA"/>
</dbReference>
<dbReference type="AlphaFoldDB" id="X1GLU4"/>
<dbReference type="Gene3D" id="3.40.50.720">
    <property type="entry name" value="NAD(P)-binding Rossmann-like Domain"/>
    <property type="match status" value="1"/>
</dbReference>
<dbReference type="GO" id="GO:0016628">
    <property type="term" value="F:oxidoreductase activity, acting on the CH-CH group of donors, NAD or NADP as acceptor"/>
    <property type="evidence" value="ECO:0007669"/>
    <property type="project" value="InterPro"/>
</dbReference>
<comment type="similarity">
    <text evidence="1">Belongs to the UDP-glucose/GDP-mannose dehydrogenase family.</text>
</comment>
<name>X1GLU4_9ZZZZ</name>
<dbReference type="GO" id="GO:0000271">
    <property type="term" value="P:polysaccharide biosynthetic process"/>
    <property type="evidence" value="ECO:0007669"/>
    <property type="project" value="InterPro"/>
</dbReference>
<dbReference type="PANTHER" id="PTHR43491">
    <property type="entry name" value="UDP-N-ACETYL-D-MANNOSAMINE DEHYDROGENASE"/>
    <property type="match status" value="1"/>
</dbReference>
<evidence type="ECO:0000259" key="2">
    <source>
        <dbReference type="SMART" id="SM00984"/>
    </source>
</evidence>
<feature type="non-terminal residue" evidence="3">
    <location>
        <position position="1"/>
    </location>
</feature>
<organism evidence="3">
    <name type="scientific">marine sediment metagenome</name>
    <dbReference type="NCBI Taxonomy" id="412755"/>
    <lineage>
        <taxon>unclassified sequences</taxon>
        <taxon>metagenomes</taxon>
        <taxon>ecological metagenomes</taxon>
    </lineage>
</organism>
<comment type="caution">
    <text evidence="3">The sequence shown here is derived from an EMBL/GenBank/DDBJ whole genome shotgun (WGS) entry which is preliminary data.</text>
</comment>
<dbReference type="InterPro" id="IPR014027">
    <property type="entry name" value="UDP-Glc/GDP-Man_DH_C"/>
</dbReference>
<dbReference type="Pfam" id="PF03720">
    <property type="entry name" value="UDPG_MGDP_dh_C"/>
    <property type="match status" value="1"/>
</dbReference>
<evidence type="ECO:0000256" key="1">
    <source>
        <dbReference type="ARBA" id="ARBA00006601"/>
    </source>
</evidence>
<dbReference type="SMART" id="SM00984">
    <property type="entry name" value="UDPG_MGDP_dh_C"/>
    <property type="match status" value="1"/>
</dbReference>
<dbReference type="PANTHER" id="PTHR43491:SF2">
    <property type="entry name" value="UDP-N-ACETYL-D-MANNOSAMINE DEHYDROGENASE"/>
    <property type="match status" value="1"/>
</dbReference>
<gene>
    <name evidence="3" type="ORF">S03H2_40721</name>
</gene>
<sequence>PGPGIGGYCLPKDGGLGYWAYKHILGFDDDIFKITTTAIDINDTRGLHVATLTRDALRNMGRQTAGATVLLCGASYRQDVADTRYSGSEIILRKLTEMGAEMRVHDPYLEHWFEVEKQDTYPAPGHSLARFFRNQDGLINICVQHDLAAVLAGAQAIILAVPHTPYLKLDPDRIVEWAGAPLAVIDCFGILDDEKIRRYFELGCEVKALGRGHIQRIKEQVRKKGSELK</sequence>
<protein>
    <recommendedName>
        <fullName evidence="2">UDP-glucose/GDP-mannose dehydrogenase C-terminal domain-containing protein</fullName>
    </recommendedName>
</protein>
<dbReference type="InterPro" id="IPR036220">
    <property type="entry name" value="UDP-Glc/GDP-Man_DH_C_sf"/>
</dbReference>
<dbReference type="InterPro" id="IPR028359">
    <property type="entry name" value="UDP_ManNAc/GlcNAc_DH"/>
</dbReference>